<dbReference type="EMBL" id="LR797289">
    <property type="protein sequence ID" value="CAB4200688.1"/>
    <property type="molecule type" value="Genomic_DNA"/>
</dbReference>
<dbReference type="EMBL" id="LR798461">
    <property type="protein sequence ID" value="CAB5238584.1"/>
    <property type="molecule type" value="Genomic_DNA"/>
</dbReference>
<reference evidence="2" key="1">
    <citation type="submission" date="2020-05" db="EMBL/GenBank/DDBJ databases">
        <authorList>
            <person name="Chiriac C."/>
            <person name="Salcher M."/>
            <person name="Ghai R."/>
            <person name="Kavagutti S V."/>
        </authorList>
    </citation>
    <scope>NUCLEOTIDE SEQUENCE</scope>
</reference>
<evidence type="ECO:0000313" key="1">
    <source>
        <dbReference type="EMBL" id="CAB4171654.1"/>
    </source>
</evidence>
<evidence type="ECO:0000313" key="3">
    <source>
        <dbReference type="EMBL" id="CAB5238584.1"/>
    </source>
</evidence>
<name>A0A6J5S158_9CAUD</name>
<sequence>METLTDDNAIHPGASIAIPRSQDMGRVFTFAGITLKPFSFNRRVTFFRVRTEDISVIESAILKLFICTQSPAQCDSARGDAASAFRVKAMEWAESLGIDSAARTKEAMEVSDAIDKDLADALSVEPDTKGGSGNVSG</sequence>
<evidence type="ECO:0000313" key="2">
    <source>
        <dbReference type="EMBL" id="CAB4200688.1"/>
    </source>
</evidence>
<gene>
    <name evidence="2" type="ORF">UFOVP1354_57</name>
    <name evidence="3" type="ORF">UFOVP1547_61</name>
    <name evidence="1" type="ORF">UFOVP930_9</name>
</gene>
<dbReference type="EMBL" id="LR796873">
    <property type="protein sequence ID" value="CAB4171654.1"/>
    <property type="molecule type" value="Genomic_DNA"/>
</dbReference>
<organism evidence="2">
    <name type="scientific">uncultured Caudovirales phage</name>
    <dbReference type="NCBI Taxonomy" id="2100421"/>
    <lineage>
        <taxon>Viruses</taxon>
        <taxon>Duplodnaviria</taxon>
        <taxon>Heunggongvirae</taxon>
        <taxon>Uroviricota</taxon>
        <taxon>Caudoviricetes</taxon>
        <taxon>Peduoviridae</taxon>
        <taxon>Maltschvirus</taxon>
        <taxon>Maltschvirus maltsch</taxon>
    </lineage>
</organism>
<protein>
    <submittedName>
        <fullName evidence="2">Uncharacterized protein</fullName>
    </submittedName>
</protein>
<accession>A0A6J5S158</accession>
<proteinExistence type="predicted"/>